<dbReference type="GO" id="GO:0000976">
    <property type="term" value="F:transcription cis-regulatory region binding"/>
    <property type="evidence" value="ECO:0007669"/>
    <property type="project" value="TreeGrafter"/>
</dbReference>
<keyword evidence="2 5" id="KW-0238">DNA-binding</keyword>
<dbReference type="Proteomes" id="UP000525652">
    <property type="component" value="Unassembled WGS sequence"/>
</dbReference>
<name>A0A7X1E624_9BACT</name>
<dbReference type="EMBL" id="JACHVA010000082">
    <property type="protein sequence ID" value="MBC2602212.1"/>
    <property type="molecule type" value="Genomic_DNA"/>
</dbReference>
<dbReference type="SUPFAM" id="SSF47413">
    <property type="entry name" value="lambda repressor-like DNA-binding domains"/>
    <property type="match status" value="1"/>
</dbReference>
<dbReference type="InterPro" id="IPR010982">
    <property type="entry name" value="Lambda_DNA-bd_dom_sf"/>
</dbReference>
<evidence type="ECO:0000313" key="6">
    <source>
        <dbReference type="Proteomes" id="UP000525652"/>
    </source>
</evidence>
<dbReference type="AlphaFoldDB" id="A0A7X1E624"/>
<dbReference type="PROSITE" id="PS50932">
    <property type="entry name" value="HTH_LACI_2"/>
    <property type="match status" value="1"/>
</dbReference>
<dbReference type="PANTHER" id="PTHR30146">
    <property type="entry name" value="LACI-RELATED TRANSCRIPTIONAL REPRESSOR"/>
    <property type="match status" value="1"/>
</dbReference>
<keyword evidence="1" id="KW-0805">Transcription regulation</keyword>
<evidence type="ECO:0000313" key="5">
    <source>
        <dbReference type="EMBL" id="MBC2602212.1"/>
    </source>
</evidence>
<dbReference type="PANTHER" id="PTHR30146:SF109">
    <property type="entry name" value="HTH-TYPE TRANSCRIPTIONAL REGULATOR GALS"/>
    <property type="match status" value="1"/>
</dbReference>
<proteinExistence type="predicted"/>
<dbReference type="SMART" id="SM00354">
    <property type="entry name" value="HTH_LACI"/>
    <property type="match status" value="1"/>
</dbReference>
<keyword evidence="6" id="KW-1185">Reference proteome</keyword>
<accession>A0A7X1E624</accession>
<dbReference type="Pfam" id="PF00356">
    <property type="entry name" value="LacI"/>
    <property type="match status" value="1"/>
</dbReference>
<dbReference type="CDD" id="cd01392">
    <property type="entry name" value="HTH_LacI"/>
    <property type="match status" value="1"/>
</dbReference>
<dbReference type="GO" id="GO:0003700">
    <property type="term" value="F:DNA-binding transcription factor activity"/>
    <property type="evidence" value="ECO:0007669"/>
    <property type="project" value="TreeGrafter"/>
</dbReference>
<protein>
    <submittedName>
        <fullName evidence="5">LacI family DNA-binding transcriptional regulator</fullName>
    </submittedName>
</protein>
<reference evidence="5 6" key="1">
    <citation type="submission" date="2020-07" db="EMBL/GenBank/DDBJ databases">
        <authorList>
            <person name="Feng X."/>
        </authorList>
    </citation>
    <scope>NUCLEOTIDE SEQUENCE [LARGE SCALE GENOMIC DNA]</scope>
    <source>
        <strain evidence="5 6">JCM14086</strain>
    </source>
</reference>
<dbReference type="RefSeq" id="WP_185692907.1">
    <property type="nucleotide sequence ID" value="NZ_JACHVA010000082.1"/>
</dbReference>
<organism evidence="5 6">
    <name type="scientific">Puniceicoccus vermicola</name>
    <dbReference type="NCBI Taxonomy" id="388746"/>
    <lineage>
        <taxon>Bacteria</taxon>
        <taxon>Pseudomonadati</taxon>
        <taxon>Verrucomicrobiota</taxon>
        <taxon>Opitutia</taxon>
        <taxon>Puniceicoccales</taxon>
        <taxon>Puniceicoccaceae</taxon>
        <taxon>Puniceicoccus</taxon>
    </lineage>
</organism>
<evidence type="ECO:0000256" key="3">
    <source>
        <dbReference type="ARBA" id="ARBA00023163"/>
    </source>
</evidence>
<dbReference type="InterPro" id="IPR000843">
    <property type="entry name" value="HTH_LacI"/>
</dbReference>
<dbReference type="Gene3D" id="1.10.260.40">
    <property type="entry name" value="lambda repressor-like DNA-binding domains"/>
    <property type="match status" value="1"/>
</dbReference>
<gene>
    <name evidence="5" type="ORF">H5P30_10525</name>
</gene>
<feature type="domain" description="HTH lacI-type" evidence="4">
    <location>
        <begin position="16"/>
        <end position="70"/>
    </location>
</feature>
<comment type="caution">
    <text evidence="5">The sequence shown here is derived from an EMBL/GenBank/DDBJ whole genome shotgun (WGS) entry which is preliminary data.</text>
</comment>
<keyword evidence="3" id="KW-0804">Transcription</keyword>
<evidence type="ECO:0000256" key="1">
    <source>
        <dbReference type="ARBA" id="ARBA00023015"/>
    </source>
</evidence>
<evidence type="ECO:0000259" key="4">
    <source>
        <dbReference type="PROSITE" id="PS50932"/>
    </source>
</evidence>
<evidence type="ECO:0000256" key="2">
    <source>
        <dbReference type="ARBA" id="ARBA00023125"/>
    </source>
</evidence>
<sequence>MPGLPSDSNPPQKAAVSLRQVAELVGVSRMTVSRAFQKDAPISEELRKKVLEAAHKLGYKPDRMVSELMTSFASRRSISYQETFAAIWSPERWAEIGTGEGYHYDLYHGLIEGAKLHGRSIDHIVMTQEMTPRVIDRMLTARNIQGVILTPPSAADAEPPELKWDHLSAATIGYSYQKPNFHRTQPGHYNMMVRVLETLNERQYERPCLLIHSDMDKRTNRGYRAAFLAWGHDPARIWQSQSHCIPELSEWLNRVKPDVIIGDWELWHDLLPNEDQKTDFVALSVRSIESRVAGIYQDAASIAKCSVDLLVRARLQHERGEPREPLLMLTSGTWVEGTTLKSTREKKSESTQSTV</sequence>